<dbReference type="Pfam" id="PF07726">
    <property type="entry name" value="AAA_3"/>
    <property type="match status" value="1"/>
</dbReference>
<feature type="domain" description="AAA+ ATPase" evidence="1">
    <location>
        <begin position="45"/>
        <end position="186"/>
    </location>
</feature>
<dbReference type="Gene3D" id="3.40.50.300">
    <property type="entry name" value="P-loop containing nucleotide triphosphate hydrolases"/>
    <property type="match status" value="1"/>
</dbReference>
<dbReference type="Gene3D" id="1.10.8.80">
    <property type="entry name" value="Magnesium chelatase subunit I, C-Terminal domain"/>
    <property type="match status" value="1"/>
</dbReference>
<gene>
    <name evidence="2" type="ORF">ACFQ3U_04160</name>
</gene>
<dbReference type="SMART" id="SM00382">
    <property type="entry name" value="AAA"/>
    <property type="match status" value="1"/>
</dbReference>
<dbReference type="Proteomes" id="UP001597181">
    <property type="component" value="Unassembled WGS sequence"/>
</dbReference>
<dbReference type="InterPro" id="IPR011703">
    <property type="entry name" value="ATPase_AAA-3"/>
</dbReference>
<name>A0ABW3TM34_9MICO</name>
<dbReference type="InterPro" id="IPR027417">
    <property type="entry name" value="P-loop_NTPase"/>
</dbReference>
<dbReference type="PANTHER" id="PTHR42759">
    <property type="entry name" value="MOXR FAMILY PROTEIN"/>
    <property type="match status" value="1"/>
</dbReference>
<reference evidence="3" key="1">
    <citation type="journal article" date="2019" name="Int. J. Syst. Evol. Microbiol.">
        <title>The Global Catalogue of Microorganisms (GCM) 10K type strain sequencing project: providing services to taxonomists for standard genome sequencing and annotation.</title>
        <authorList>
            <consortium name="The Broad Institute Genomics Platform"/>
            <consortium name="The Broad Institute Genome Sequencing Center for Infectious Disease"/>
            <person name="Wu L."/>
            <person name="Ma J."/>
        </authorList>
    </citation>
    <scope>NUCLEOTIDE SEQUENCE [LARGE SCALE GENOMIC DNA]</scope>
    <source>
        <strain evidence="3">CCUG 50213</strain>
    </source>
</reference>
<dbReference type="InterPro" id="IPR003593">
    <property type="entry name" value="AAA+_ATPase"/>
</dbReference>
<sequence>MESMEIDQVTEEFVTDLAGRITQSIESVMQDSSEAVEAALITLFAGGHLLIEDVPGVGKTTLATALGKAIDAGVRRLQFTSDMLPADVTGLSIFQQDTHEFVFHPGPIFSNIVIGDEINRATPKTQSALLEAMAERSVTIDGHTRRLPELFLVVATQNPSDMAGTFPLPEAQRDRFMARISLGYPGADTEIAMLRSRTARDPLRSLAPVATIAEVVRAQRAVDDVHLSEAAARYLVAIVTATRQHRALELGASPRASLHLAQMARARALLHGRNFVTADDIAVLAGPVLGHRLLPRGYFATEQDAGSAVEAALSEIVANTRVE</sequence>
<dbReference type="EMBL" id="JBHTLY010000002">
    <property type="protein sequence ID" value="MFD1201083.1"/>
    <property type="molecule type" value="Genomic_DNA"/>
</dbReference>
<comment type="caution">
    <text evidence="2">The sequence shown here is derived from an EMBL/GenBank/DDBJ whole genome shotgun (WGS) entry which is preliminary data.</text>
</comment>
<keyword evidence="3" id="KW-1185">Reference proteome</keyword>
<dbReference type="PIRSF" id="PIRSF002849">
    <property type="entry name" value="AAA_ATPase_chaperone_MoxR_prd"/>
    <property type="match status" value="1"/>
</dbReference>
<dbReference type="CDD" id="cd00009">
    <property type="entry name" value="AAA"/>
    <property type="match status" value="1"/>
</dbReference>
<dbReference type="InterPro" id="IPR041628">
    <property type="entry name" value="ChlI/MoxR_AAA_lid"/>
</dbReference>
<dbReference type="PANTHER" id="PTHR42759:SF5">
    <property type="entry name" value="METHANOL DEHYDROGENASE REGULATOR"/>
    <property type="match status" value="1"/>
</dbReference>
<accession>A0ABW3TM34</accession>
<evidence type="ECO:0000259" key="1">
    <source>
        <dbReference type="SMART" id="SM00382"/>
    </source>
</evidence>
<proteinExistence type="predicted"/>
<dbReference type="SUPFAM" id="SSF52540">
    <property type="entry name" value="P-loop containing nucleoside triphosphate hydrolases"/>
    <property type="match status" value="1"/>
</dbReference>
<evidence type="ECO:0000313" key="3">
    <source>
        <dbReference type="Proteomes" id="UP001597181"/>
    </source>
</evidence>
<organism evidence="2 3">
    <name type="scientific">Leucobacter albus</name>
    <dbReference type="NCBI Taxonomy" id="272210"/>
    <lineage>
        <taxon>Bacteria</taxon>
        <taxon>Bacillati</taxon>
        <taxon>Actinomycetota</taxon>
        <taxon>Actinomycetes</taxon>
        <taxon>Micrococcales</taxon>
        <taxon>Microbacteriaceae</taxon>
        <taxon>Leucobacter</taxon>
    </lineage>
</organism>
<evidence type="ECO:0000313" key="2">
    <source>
        <dbReference type="EMBL" id="MFD1201083.1"/>
    </source>
</evidence>
<dbReference type="Pfam" id="PF17863">
    <property type="entry name" value="AAA_lid_2"/>
    <property type="match status" value="1"/>
</dbReference>
<protein>
    <submittedName>
        <fullName evidence="2">MoxR family ATPase</fullName>
    </submittedName>
</protein>
<dbReference type="RefSeq" id="WP_343956963.1">
    <property type="nucleotide sequence ID" value="NZ_BAAAKZ010000001.1"/>
</dbReference>
<dbReference type="InterPro" id="IPR050764">
    <property type="entry name" value="CbbQ/NirQ/NorQ/GpvN"/>
</dbReference>